<evidence type="ECO:0000256" key="2">
    <source>
        <dbReference type="SAM" id="MobiDB-lite"/>
    </source>
</evidence>
<dbReference type="GO" id="GO:0032259">
    <property type="term" value="P:methylation"/>
    <property type="evidence" value="ECO:0007669"/>
    <property type="project" value="UniProtKB-KW"/>
</dbReference>
<name>A0A5C5YPQ6_9BACT</name>
<feature type="region of interest" description="Disordered" evidence="2">
    <location>
        <begin position="61"/>
        <end position="85"/>
    </location>
</feature>
<dbReference type="Proteomes" id="UP000318478">
    <property type="component" value="Unassembled WGS sequence"/>
</dbReference>
<evidence type="ECO:0000259" key="3">
    <source>
        <dbReference type="Pfam" id="PF08241"/>
    </source>
</evidence>
<dbReference type="EMBL" id="SJPO01000005">
    <property type="protein sequence ID" value="TWT76952.1"/>
    <property type="molecule type" value="Genomic_DNA"/>
</dbReference>
<dbReference type="InterPro" id="IPR029063">
    <property type="entry name" value="SAM-dependent_MTases_sf"/>
</dbReference>
<evidence type="ECO:0000313" key="5">
    <source>
        <dbReference type="Proteomes" id="UP000318478"/>
    </source>
</evidence>
<dbReference type="AlphaFoldDB" id="A0A5C5YPQ6"/>
<protein>
    <submittedName>
        <fullName evidence="4">Ubiquinone/menaquinone biosynthesis C-methyltransferase UbiE</fullName>
        <ecNumber evidence="4">2.1.1.163</ecNumber>
    </submittedName>
</protein>
<dbReference type="Pfam" id="PF08241">
    <property type="entry name" value="Methyltransf_11"/>
    <property type="match status" value="1"/>
</dbReference>
<gene>
    <name evidence="4" type="primary">ubiE_2</name>
    <name evidence="4" type="ORF">Pla123a_23770</name>
</gene>
<comment type="caution">
    <text evidence="4">The sequence shown here is derived from an EMBL/GenBank/DDBJ whole genome shotgun (WGS) entry which is preliminary data.</text>
</comment>
<dbReference type="Gene3D" id="3.40.50.150">
    <property type="entry name" value="Vaccinia Virus protein VP39"/>
    <property type="match status" value="1"/>
</dbReference>
<keyword evidence="4" id="KW-0489">Methyltransferase</keyword>
<dbReference type="PANTHER" id="PTHR43861:SF3">
    <property type="entry name" value="PUTATIVE (AFU_ORTHOLOGUE AFUA_2G14390)-RELATED"/>
    <property type="match status" value="1"/>
</dbReference>
<keyword evidence="1 4" id="KW-0808">Transferase</keyword>
<dbReference type="SUPFAM" id="SSF53335">
    <property type="entry name" value="S-adenosyl-L-methionine-dependent methyltransferases"/>
    <property type="match status" value="1"/>
</dbReference>
<dbReference type="PANTHER" id="PTHR43861">
    <property type="entry name" value="TRANS-ACONITATE 2-METHYLTRANSFERASE-RELATED"/>
    <property type="match status" value="1"/>
</dbReference>
<dbReference type="GO" id="GO:0008757">
    <property type="term" value="F:S-adenosylmethionine-dependent methyltransferase activity"/>
    <property type="evidence" value="ECO:0007669"/>
    <property type="project" value="InterPro"/>
</dbReference>
<dbReference type="InterPro" id="IPR013216">
    <property type="entry name" value="Methyltransf_11"/>
</dbReference>
<dbReference type="OrthoDB" id="9784101at2"/>
<feature type="compositionally biased region" description="Low complexity" evidence="2">
    <location>
        <begin position="61"/>
        <end position="74"/>
    </location>
</feature>
<dbReference type="EC" id="2.1.1.163" evidence="4"/>
<evidence type="ECO:0000313" key="4">
    <source>
        <dbReference type="EMBL" id="TWT76952.1"/>
    </source>
</evidence>
<dbReference type="CDD" id="cd02440">
    <property type="entry name" value="AdoMet_MTases"/>
    <property type="match status" value="1"/>
</dbReference>
<keyword evidence="5" id="KW-1185">Reference proteome</keyword>
<dbReference type="GO" id="GO:0043770">
    <property type="term" value="F:demethylmenaquinone methyltransferase activity"/>
    <property type="evidence" value="ECO:0007669"/>
    <property type="project" value="UniProtKB-EC"/>
</dbReference>
<accession>A0A5C5YPQ6</accession>
<evidence type="ECO:0000256" key="1">
    <source>
        <dbReference type="ARBA" id="ARBA00022679"/>
    </source>
</evidence>
<keyword evidence="4" id="KW-0830">Ubiquinone</keyword>
<sequence>MEAITQKRFTRTLTDSPPDFCPYQCVLANSGQKSLHWAWLRSLLVLTAVCTACQRSEAQPAAAVQQPAVSSPAAGSVRPGINDRYLDPDLDPDEWVERFEVESREVFRARHAVAAACGLRPGDKIGDIGAGTGLFTMLFAKQVGPTGKVYAADIAEKFVERIGRIAEDQGLTQIDALVVGDHDRRMPFAEVDCLFVCDVYHHFEYPQVTDAALLRAVKPGGRLILVDFDRVEGESSDFVMGHVRAGKEVFRRELEEAGFVFVGEKSIDGLSENYCLEFRRPEDGR</sequence>
<feature type="domain" description="Methyltransferase type 11" evidence="3">
    <location>
        <begin position="127"/>
        <end position="225"/>
    </location>
</feature>
<proteinExistence type="predicted"/>
<reference evidence="4 5" key="1">
    <citation type="submission" date="2019-02" db="EMBL/GenBank/DDBJ databases">
        <title>Deep-cultivation of Planctomycetes and their phenomic and genomic characterization uncovers novel biology.</title>
        <authorList>
            <person name="Wiegand S."/>
            <person name="Jogler M."/>
            <person name="Boedeker C."/>
            <person name="Pinto D."/>
            <person name="Vollmers J."/>
            <person name="Rivas-Marin E."/>
            <person name="Kohn T."/>
            <person name="Peeters S.H."/>
            <person name="Heuer A."/>
            <person name="Rast P."/>
            <person name="Oberbeckmann S."/>
            <person name="Bunk B."/>
            <person name="Jeske O."/>
            <person name="Meyerdierks A."/>
            <person name="Storesund J.E."/>
            <person name="Kallscheuer N."/>
            <person name="Luecker S."/>
            <person name="Lage O.M."/>
            <person name="Pohl T."/>
            <person name="Merkel B.J."/>
            <person name="Hornburger P."/>
            <person name="Mueller R.-W."/>
            <person name="Bruemmer F."/>
            <person name="Labrenz M."/>
            <person name="Spormann A.M."/>
            <person name="Op Den Camp H."/>
            <person name="Overmann J."/>
            <person name="Amann R."/>
            <person name="Jetten M.S.M."/>
            <person name="Mascher T."/>
            <person name="Medema M.H."/>
            <person name="Devos D.P."/>
            <person name="Kaster A.-K."/>
            <person name="Ovreas L."/>
            <person name="Rohde M."/>
            <person name="Galperin M.Y."/>
            <person name="Jogler C."/>
        </authorList>
    </citation>
    <scope>NUCLEOTIDE SEQUENCE [LARGE SCALE GENOMIC DNA]</scope>
    <source>
        <strain evidence="4 5">Pla123a</strain>
    </source>
</reference>
<organism evidence="4 5">
    <name type="scientific">Posidoniimonas polymericola</name>
    <dbReference type="NCBI Taxonomy" id="2528002"/>
    <lineage>
        <taxon>Bacteria</taxon>
        <taxon>Pseudomonadati</taxon>
        <taxon>Planctomycetota</taxon>
        <taxon>Planctomycetia</taxon>
        <taxon>Pirellulales</taxon>
        <taxon>Lacipirellulaceae</taxon>
        <taxon>Posidoniimonas</taxon>
    </lineage>
</organism>